<gene>
    <name evidence="1" type="ORF">O181_026631</name>
</gene>
<evidence type="ECO:0000313" key="1">
    <source>
        <dbReference type="EMBL" id="MBW0486916.1"/>
    </source>
</evidence>
<accession>A0A9Q3CKS9</accession>
<sequence length="139" mass="15812">MQLEAGITQDNENKNSCKNTQDAQTFLVTPTRGRAYINGSATRMTVCIDNAQHPLRIESGEHCPIVARKYLDKHFSNWEKQLFPAKENNFKIESGNTTSIGNIIKEMIIPHRKGNIRLNPEFVVLKYGNIPGFLLGKYY</sequence>
<keyword evidence="2" id="KW-1185">Reference proteome</keyword>
<proteinExistence type="predicted"/>
<dbReference type="AlphaFoldDB" id="A0A9Q3CKS9"/>
<name>A0A9Q3CKS9_9BASI</name>
<dbReference type="Proteomes" id="UP000765509">
    <property type="component" value="Unassembled WGS sequence"/>
</dbReference>
<evidence type="ECO:0000313" key="2">
    <source>
        <dbReference type="Proteomes" id="UP000765509"/>
    </source>
</evidence>
<dbReference type="EMBL" id="AVOT02008875">
    <property type="protein sequence ID" value="MBW0486916.1"/>
    <property type="molecule type" value="Genomic_DNA"/>
</dbReference>
<protein>
    <submittedName>
        <fullName evidence="1">Uncharacterized protein</fullName>
    </submittedName>
</protein>
<reference evidence="1" key="1">
    <citation type="submission" date="2021-03" db="EMBL/GenBank/DDBJ databases">
        <title>Draft genome sequence of rust myrtle Austropuccinia psidii MF-1, a brazilian biotype.</title>
        <authorList>
            <person name="Quecine M.C."/>
            <person name="Pachon D.M.R."/>
            <person name="Bonatelli M.L."/>
            <person name="Correr F.H."/>
            <person name="Franceschini L.M."/>
            <person name="Leite T.F."/>
            <person name="Margarido G.R.A."/>
            <person name="Almeida C.A."/>
            <person name="Ferrarezi J.A."/>
            <person name="Labate C.A."/>
        </authorList>
    </citation>
    <scope>NUCLEOTIDE SEQUENCE</scope>
    <source>
        <strain evidence="1">MF-1</strain>
    </source>
</reference>
<organism evidence="1 2">
    <name type="scientific">Austropuccinia psidii MF-1</name>
    <dbReference type="NCBI Taxonomy" id="1389203"/>
    <lineage>
        <taxon>Eukaryota</taxon>
        <taxon>Fungi</taxon>
        <taxon>Dikarya</taxon>
        <taxon>Basidiomycota</taxon>
        <taxon>Pucciniomycotina</taxon>
        <taxon>Pucciniomycetes</taxon>
        <taxon>Pucciniales</taxon>
        <taxon>Sphaerophragmiaceae</taxon>
        <taxon>Austropuccinia</taxon>
    </lineage>
</organism>
<comment type="caution">
    <text evidence="1">The sequence shown here is derived from an EMBL/GenBank/DDBJ whole genome shotgun (WGS) entry which is preliminary data.</text>
</comment>